<organism evidence="1">
    <name type="scientific">Glycine soja</name>
    <name type="common">Wild soybean</name>
    <dbReference type="NCBI Taxonomy" id="3848"/>
    <lineage>
        <taxon>Eukaryota</taxon>
        <taxon>Viridiplantae</taxon>
        <taxon>Streptophyta</taxon>
        <taxon>Embryophyta</taxon>
        <taxon>Tracheophyta</taxon>
        <taxon>Spermatophyta</taxon>
        <taxon>Magnoliopsida</taxon>
        <taxon>eudicotyledons</taxon>
        <taxon>Gunneridae</taxon>
        <taxon>Pentapetalae</taxon>
        <taxon>rosids</taxon>
        <taxon>fabids</taxon>
        <taxon>Fabales</taxon>
        <taxon>Fabaceae</taxon>
        <taxon>Papilionoideae</taxon>
        <taxon>50 kb inversion clade</taxon>
        <taxon>NPAAA clade</taxon>
        <taxon>indigoferoid/millettioid clade</taxon>
        <taxon>Phaseoleae</taxon>
        <taxon>Glycine</taxon>
        <taxon>Glycine subgen. Soja</taxon>
    </lineage>
</organism>
<sequence>MSLLHIGFPFLSSLSCFIICTRDNRGQELSTNIGSSEILTGIDDVFEPREGFS</sequence>
<dbReference type="Proteomes" id="UP000053555">
    <property type="component" value="Unassembled WGS sequence"/>
</dbReference>
<name>A0A0B2PEV4_GLYSO</name>
<dbReference type="EMBL" id="KN667679">
    <property type="protein sequence ID" value="KHN06158.1"/>
    <property type="molecule type" value="Genomic_DNA"/>
</dbReference>
<accession>A0A0B2PEV4</accession>
<dbReference type="AlphaFoldDB" id="A0A0B2PEV4"/>
<proteinExistence type="predicted"/>
<gene>
    <name evidence="1" type="ORF">glysoja_031600</name>
</gene>
<protein>
    <submittedName>
        <fullName evidence="1">Uncharacterized protein</fullName>
    </submittedName>
</protein>
<evidence type="ECO:0000313" key="1">
    <source>
        <dbReference type="EMBL" id="KHN06158.1"/>
    </source>
</evidence>
<reference evidence="1" key="1">
    <citation type="submission" date="2014-07" db="EMBL/GenBank/DDBJ databases">
        <title>Identification of a novel salt tolerance gene in wild soybean by whole-genome sequencing.</title>
        <authorList>
            <person name="Lam H.-M."/>
            <person name="Qi X."/>
            <person name="Li M.-W."/>
            <person name="Liu X."/>
            <person name="Xie M."/>
            <person name="Ni M."/>
            <person name="Xu X."/>
        </authorList>
    </citation>
    <scope>NUCLEOTIDE SEQUENCE [LARGE SCALE GENOMIC DNA]</scope>
    <source>
        <tissue evidence="1">Root</tissue>
    </source>
</reference>